<dbReference type="InterPro" id="IPR000531">
    <property type="entry name" value="Beta-barrel_TonB"/>
</dbReference>
<proteinExistence type="inferred from homology"/>
<keyword evidence="18" id="KW-0675">Receptor</keyword>
<dbReference type="PANTHER" id="PTHR32552:SF81">
    <property type="entry name" value="TONB-DEPENDENT OUTER MEMBRANE RECEPTOR"/>
    <property type="match status" value="1"/>
</dbReference>
<dbReference type="CDD" id="cd01347">
    <property type="entry name" value="ligand_gated_channel"/>
    <property type="match status" value="1"/>
</dbReference>
<dbReference type="Gene3D" id="2.40.170.20">
    <property type="entry name" value="TonB-dependent receptor, beta-barrel domain"/>
    <property type="match status" value="1"/>
</dbReference>
<evidence type="ECO:0000256" key="3">
    <source>
        <dbReference type="ARBA" id="ARBA00022452"/>
    </source>
</evidence>
<accession>E0TDZ9</accession>
<evidence type="ECO:0000313" key="19">
    <source>
        <dbReference type="Proteomes" id="UP000001302"/>
    </source>
</evidence>
<keyword evidence="6 15" id="KW-0732">Signal</keyword>
<feature type="short sequence motif" description="TonB C-terminal box" evidence="13">
    <location>
        <begin position="766"/>
        <end position="783"/>
    </location>
</feature>
<keyword evidence="8" id="KW-0406">Ion transport</keyword>
<keyword evidence="4" id="KW-0410">Iron transport</keyword>
<gene>
    <name evidence="18" type="ordered locus">PB2503_03727</name>
</gene>
<dbReference type="SUPFAM" id="SSF56935">
    <property type="entry name" value="Porins"/>
    <property type="match status" value="1"/>
</dbReference>
<feature type="chain" id="PRO_5003140546" evidence="15">
    <location>
        <begin position="22"/>
        <end position="783"/>
    </location>
</feature>
<reference evidence="18 19" key="2">
    <citation type="journal article" date="2011" name="J. Bacteriol.">
        <title>Complete genome sequence of strain HTCC2503T of Parvularcula bermudensis, the type species of the order "Parvularculales" in the class Alphaproteobacteria.</title>
        <authorList>
            <person name="Oh H.M."/>
            <person name="Kang I."/>
            <person name="Vergin K.L."/>
            <person name="Kang D."/>
            <person name="Rhee K.H."/>
            <person name="Giovannoni S.J."/>
            <person name="Cho J.C."/>
        </authorList>
    </citation>
    <scope>NUCLEOTIDE SEQUENCE [LARGE SCALE GENOMIC DNA]</scope>
    <source>
        <strain evidence="19">ATCC BAA-594 / HTCC2503 / KCTC 12087</strain>
    </source>
</reference>
<name>E0TDZ9_PARBH</name>
<dbReference type="PROSITE" id="PS52016">
    <property type="entry name" value="TONB_DEPENDENT_REC_3"/>
    <property type="match status" value="1"/>
</dbReference>
<evidence type="ECO:0000256" key="4">
    <source>
        <dbReference type="ARBA" id="ARBA00022496"/>
    </source>
</evidence>
<keyword evidence="5 12" id="KW-0812">Transmembrane</keyword>
<keyword evidence="10 12" id="KW-0472">Membrane</keyword>
<evidence type="ECO:0000313" key="18">
    <source>
        <dbReference type="EMBL" id="ADM08820.1"/>
    </source>
</evidence>
<feature type="signal peptide" evidence="15">
    <location>
        <begin position="1"/>
        <end position="21"/>
    </location>
</feature>
<feature type="domain" description="TonB-dependent receptor plug" evidence="17">
    <location>
        <begin position="52"/>
        <end position="161"/>
    </location>
</feature>
<dbReference type="EMBL" id="CP002156">
    <property type="protein sequence ID" value="ADM08820.1"/>
    <property type="molecule type" value="Genomic_DNA"/>
</dbReference>
<evidence type="ECO:0000256" key="13">
    <source>
        <dbReference type="PROSITE-ProRule" id="PRU10144"/>
    </source>
</evidence>
<keyword evidence="9 14" id="KW-0798">TonB box</keyword>
<dbReference type="PANTHER" id="PTHR32552">
    <property type="entry name" value="FERRICHROME IRON RECEPTOR-RELATED"/>
    <property type="match status" value="1"/>
</dbReference>
<comment type="subcellular location">
    <subcellularLocation>
        <location evidence="1 12">Cell outer membrane</location>
        <topology evidence="1 12">Multi-pass membrane protein</topology>
    </subcellularLocation>
</comment>
<dbReference type="InterPro" id="IPR010917">
    <property type="entry name" value="TonB_rcpt_CS"/>
</dbReference>
<evidence type="ECO:0000259" key="16">
    <source>
        <dbReference type="Pfam" id="PF00593"/>
    </source>
</evidence>
<dbReference type="InterPro" id="IPR012910">
    <property type="entry name" value="Plug_dom"/>
</dbReference>
<keyword evidence="19" id="KW-1185">Reference proteome</keyword>
<keyword evidence="3 12" id="KW-1134">Transmembrane beta strand</keyword>
<evidence type="ECO:0000256" key="9">
    <source>
        <dbReference type="ARBA" id="ARBA00023077"/>
    </source>
</evidence>
<dbReference type="eggNOG" id="COG4772">
    <property type="taxonomic scope" value="Bacteria"/>
</dbReference>
<evidence type="ECO:0000259" key="17">
    <source>
        <dbReference type="Pfam" id="PF07715"/>
    </source>
</evidence>
<dbReference type="AlphaFoldDB" id="E0TDZ9"/>
<protein>
    <submittedName>
        <fullName evidence="18">TonB-dependent receptor</fullName>
    </submittedName>
</protein>
<evidence type="ECO:0000256" key="15">
    <source>
        <dbReference type="SAM" id="SignalP"/>
    </source>
</evidence>
<organism evidence="18 19">
    <name type="scientific">Parvularcula bermudensis (strain ATCC BAA-594 / HTCC2503 / KCTC 12087)</name>
    <dbReference type="NCBI Taxonomy" id="314260"/>
    <lineage>
        <taxon>Bacteria</taxon>
        <taxon>Pseudomonadati</taxon>
        <taxon>Pseudomonadota</taxon>
        <taxon>Alphaproteobacteria</taxon>
        <taxon>Parvularculales</taxon>
        <taxon>Parvularculaceae</taxon>
        <taxon>Parvularcula</taxon>
    </lineage>
</organism>
<evidence type="ECO:0000256" key="7">
    <source>
        <dbReference type="ARBA" id="ARBA00023004"/>
    </source>
</evidence>
<dbReference type="eggNOG" id="COG1629">
    <property type="taxonomic scope" value="Bacteria"/>
</dbReference>
<keyword evidence="7" id="KW-0408">Iron</keyword>
<reference evidence="19" key="1">
    <citation type="submission" date="2010-08" db="EMBL/GenBank/DDBJ databases">
        <title>Genome sequence of Parvularcula bermudensis HTCC2503.</title>
        <authorList>
            <person name="Kang D.-M."/>
            <person name="Oh H.-M."/>
            <person name="Cho J.-C."/>
        </authorList>
    </citation>
    <scope>NUCLEOTIDE SEQUENCE [LARGE SCALE GENOMIC DNA]</scope>
    <source>
        <strain evidence="19">ATCC BAA-594 / HTCC2503 / KCTC 12087</strain>
    </source>
</reference>
<dbReference type="Proteomes" id="UP000001302">
    <property type="component" value="Chromosome"/>
</dbReference>
<keyword evidence="2 12" id="KW-0813">Transport</keyword>
<dbReference type="Pfam" id="PF07715">
    <property type="entry name" value="Plug"/>
    <property type="match status" value="1"/>
</dbReference>
<dbReference type="Pfam" id="PF00593">
    <property type="entry name" value="TonB_dep_Rec_b-barrel"/>
    <property type="match status" value="1"/>
</dbReference>
<dbReference type="HOGENOM" id="CLU_008287_15_0_5"/>
<dbReference type="GO" id="GO:0006826">
    <property type="term" value="P:iron ion transport"/>
    <property type="evidence" value="ECO:0007669"/>
    <property type="project" value="UniProtKB-KW"/>
</dbReference>
<dbReference type="GO" id="GO:0009279">
    <property type="term" value="C:cell outer membrane"/>
    <property type="evidence" value="ECO:0007669"/>
    <property type="project" value="UniProtKB-SubCell"/>
</dbReference>
<evidence type="ECO:0000256" key="2">
    <source>
        <dbReference type="ARBA" id="ARBA00022448"/>
    </source>
</evidence>
<dbReference type="PROSITE" id="PS01156">
    <property type="entry name" value="TONB_DEPENDENT_REC_2"/>
    <property type="match status" value="1"/>
</dbReference>
<dbReference type="InterPro" id="IPR039426">
    <property type="entry name" value="TonB-dep_rcpt-like"/>
</dbReference>
<dbReference type="RefSeq" id="WP_013299794.1">
    <property type="nucleotide sequence ID" value="NC_014414.1"/>
</dbReference>
<evidence type="ECO:0000256" key="6">
    <source>
        <dbReference type="ARBA" id="ARBA00022729"/>
    </source>
</evidence>
<evidence type="ECO:0000256" key="12">
    <source>
        <dbReference type="PROSITE-ProRule" id="PRU01360"/>
    </source>
</evidence>
<evidence type="ECO:0000256" key="8">
    <source>
        <dbReference type="ARBA" id="ARBA00023065"/>
    </source>
</evidence>
<dbReference type="OrthoDB" id="9760333at2"/>
<sequence>MIARFLLSVSILPIVAGAAAAQTIENDEFKSETGPAVQDVVLVTARRVEEDIQSVPIPVTALAGEFVTNSGASNIGGIDLLVPSVQFYTTNPRNSAVNIRGIGAPFGLTNDGIEQGVGLYVDGVYFARPASATLDFLDVEQIEVLRGPQGTLYGKNTTAGAINVTTRKPQFEPNARVELSYGNYGYLQARGALTGPLTDTIAASIAFSGTQRDGVLYNTATQDDLNDINNIGVRGAILFAPSDSLSITLSGDVTRQRPEGYAQVFAGVIPTLRPEARQYAAQAAYFDYAPPSLDPFDRVTDLDSPHRSYQDLGGASLTVDWETAIGDFTSITAWRYWDWGPSNDRDFLGLPIVTVSQNPSKQFQWSQEFRLAGDITDSLDFVVGAFAFNQVVKTYGQQENGAAAFRFLLNPSTPGYDTPGLLDGYGFTSDIRSEHSSAALFGQIEWHATDRLRIIPGLRLNYDEKDGHYRTTLYGGLDTSDDPALRALQRGVLSAQDYASSGDDTNVSGQLTVAYAVADNINAYATYATAFKTFGLNNNGLPTSDGQPLVELATIEPEDVRHIEIGLKTQPFPGVTANLTAYETTINDYQVNVVNGQSGVLRGYLANAEEVRVRGVEFDANARLADWLSLYGSLAWADGEFVSFENAPPPLEQAGGSIAVVDASGTRLPGLSEWTISVGGELSQRGDLLGRSGEFYLAADAYYRSEFSSSPTESAYLNVDGYTLLNPRVGFRGDDGWEVFAWSRNALETEYFESLAAGQSSSGYYAGALGDPRTWGVTIRGEF</sequence>
<feature type="domain" description="TonB-dependent receptor-like beta-barrel" evidence="16">
    <location>
        <begin position="287"/>
        <end position="745"/>
    </location>
</feature>
<dbReference type="KEGG" id="pbr:PB2503_03727"/>
<evidence type="ECO:0000256" key="5">
    <source>
        <dbReference type="ARBA" id="ARBA00022692"/>
    </source>
</evidence>
<evidence type="ECO:0000256" key="11">
    <source>
        <dbReference type="ARBA" id="ARBA00023237"/>
    </source>
</evidence>
<evidence type="ECO:0000256" key="14">
    <source>
        <dbReference type="RuleBase" id="RU003357"/>
    </source>
</evidence>
<dbReference type="STRING" id="314260.PB2503_03727"/>
<dbReference type="InterPro" id="IPR036942">
    <property type="entry name" value="Beta-barrel_TonB_sf"/>
</dbReference>
<evidence type="ECO:0000256" key="10">
    <source>
        <dbReference type="ARBA" id="ARBA00023136"/>
    </source>
</evidence>
<evidence type="ECO:0000256" key="1">
    <source>
        <dbReference type="ARBA" id="ARBA00004571"/>
    </source>
</evidence>
<comment type="similarity">
    <text evidence="12 14">Belongs to the TonB-dependent receptor family.</text>
</comment>
<keyword evidence="11 12" id="KW-0998">Cell outer membrane</keyword>